<evidence type="ECO:0000313" key="4">
    <source>
        <dbReference type="EMBL" id="KKB64525.1"/>
    </source>
</evidence>
<dbReference type="NCBIfam" id="TIGR00254">
    <property type="entry name" value="GGDEF"/>
    <property type="match status" value="1"/>
</dbReference>
<dbReference type="Gene3D" id="3.30.70.270">
    <property type="match status" value="1"/>
</dbReference>
<dbReference type="InterPro" id="IPR054327">
    <property type="entry name" value="His-kinase-like_sensor"/>
</dbReference>
<dbReference type="GO" id="GO:0043709">
    <property type="term" value="P:cell adhesion involved in single-species biofilm formation"/>
    <property type="evidence" value="ECO:0007669"/>
    <property type="project" value="TreeGrafter"/>
</dbReference>
<dbReference type="OrthoDB" id="9813903at2"/>
<dbReference type="EC" id="2.7.7.65" evidence="1"/>
<sequence length="499" mass="55097">MLWAWSHLVVAGGTVCALLMMSLCGWSLYQSRLDTLDNARAHLENISSIVERDIERNFELYSLSLEAVVDGMQQPQVLRLPPGLQRQVLFDRAASAQFLGSMLVLNPAGDIIIDSEHDIPRAGNFADRDYFLVHRENTGVGLYVSDPFKSRLSNEAWTIAMSRRLNNPDGSFAGVATLSMRLEYFHYLFSSLRLGPETSVALVKDSGEFIMREPLPNPGIIGQSFAGSQAFEHFNATNEGSFIAHSRSDNTDRLYAYRRLPGLPLVVAVASSLDQIYATWWHRTLTIGMLMLLSGLGFVAMAATLGKQLRRRMAAEVELEVMARTDGLTGLSNRRMLTEILEREWLHAHNTGSAFSLLFVDIDHFKMFNDTYGHQAGDDTLSAVARCIRESIRDHVDSAARYGGEEFVIVLPNTGPVAANAIAHKVLQSIRALRIPHELSVHACVTASIGIVSWTVQSDRSIDALVKAADEALYRAKAQGRNRVVSDVPIPSTAAPIMA</sequence>
<dbReference type="InterPro" id="IPR000160">
    <property type="entry name" value="GGDEF_dom"/>
</dbReference>
<dbReference type="PATRIC" id="fig|28092.6.peg.1381"/>
<dbReference type="GO" id="GO:1902201">
    <property type="term" value="P:negative regulation of bacterial-type flagellum-dependent cell motility"/>
    <property type="evidence" value="ECO:0007669"/>
    <property type="project" value="TreeGrafter"/>
</dbReference>
<dbReference type="PANTHER" id="PTHR45138">
    <property type="entry name" value="REGULATORY COMPONENTS OF SENSORY TRANSDUCTION SYSTEM"/>
    <property type="match status" value="1"/>
</dbReference>
<dbReference type="PROSITE" id="PS50887">
    <property type="entry name" value="GGDEF"/>
    <property type="match status" value="1"/>
</dbReference>
<name>A0A0F5K3M1_9BURK</name>
<dbReference type="SMART" id="SM00267">
    <property type="entry name" value="GGDEF"/>
    <property type="match status" value="1"/>
</dbReference>
<organism evidence="4 5">
    <name type="scientific">Robbsia andropogonis</name>
    <dbReference type="NCBI Taxonomy" id="28092"/>
    <lineage>
        <taxon>Bacteria</taxon>
        <taxon>Pseudomonadati</taxon>
        <taxon>Pseudomonadota</taxon>
        <taxon>Betaproteobacteria</taxon>
        <taxon>Burkholderiales</taxon>
        <taxon>Burkholderiaceae</taxon>
        <taxon>Robbsia</taxon>
    </lineage>
</organism>
<dbReference type="Pfam" id="PF00990">
    <property type="entry name" value="GGDEF"/>
    <property type="match status" value="1"/>
</dbReference>
<dbReference type="InterPro" id="IPR029787">
    <property type="entry name" value="Nucleotide_cyclase"/>
</dbReference>
<dbReference type="FunFam" id="3.30.70.270:FF:000001">
    <property type="entry name" value="Diguanylate cyclase domain protein"/>
    <property type="match status" value="1"/>
</dbReference>
<dbReference type="Pfam" id="PF22588">
    <property type="entry name" value="dCache_1_like"/>
    <property type="match status" value="1"/>
</dbReference>
<accession>A0A0F5K3M1</accession>
<dbReference type="STRING" id="28092.WM40_05805"/>
<dbReference type="CDD" id="cd12915">
    <property type="entry name" value="PDC2_DGC_like"/>
    <property type="match status" value="1"/>
</dbReference>
<keyword evidence="2" id="KW-1133">Transmembrane helix</keyword>
<feature type="transmembrane region" description="Helical" evidence="2">
    <location>
        <begin position="6"/>
        <end position="29"/>
    </location>
</feature>
<feature type="domain" description="GGDEF" evidence="3">
    <location>
        <begin position="353"/>
        <end position="489"/>
    </location>
</feature>
<keyword evidence="2" id="KW-0812">Transmembrane</keyword>
<feature type="transmembrane region" description="Helical" evidence="2">
    <location>
        <begin position="287"/>
        <end position="305"/>
    </location>
</feature>
<evidence type="ECO:0000256" key="2">
    <source>
        <dbReference type="SAM" id="Phobius"/>
    </source>
</evidence>
<dbReference type="SUPFAM" id="SSF55073">
    <property type="entry name" value="Nucleotide cyclase"/>
    <property type="match status" value="1"/>
</dbReference>
<comment type="caution">
    <text evidence="4">The sequence shown here is derived from an EMBL/GenBank/DDBJ whole genome shotgun (WGS) entry which is preliminary data.</text>
</comment>
<keyword evidence="2" id="KW-0472">Membrane</keyword>
<keyword evidence="5" id="KW-1185">Reference proteome</keyword>
<dbReference type="PANTHER" id="PTHR45138:SF24">
    <property type="entry name" value="DIGUANYLATE CYCLASE DGCC-RELATED"/>
    <property type="match status" value="1"/>
</dbReference>
<dbReference type="Proteomes" id="UP000033618">
    <property type="component" value="Unassembled WGS sequence"/>
</dbReference>
<dbReference type="Gene3D" id="3.30.450.20">
    <property type="entry name" value="PAS domain"/>
    <property type="match status" value="2"/>
</dbReference>
<dbReference type="GO" id="GO:0052621">
    <property type="term" value="F:diguanylate cyclase activity"/>
    <property type="evidence" value="ECO:0007669"/>
    <property type="project" value="UniProtKB-EC"/>
</dbReference>
<dbReference type="CDD" id="cd12914">
    <property type="entry name" value="PDC1_DGC_like"/>
    <property type="match status" value="1"/>
</dbReference>
<proteinExistence type="predicted"/>
<dbReference type="InterPro" id="IPR043128">
    <property type="entry name" value="Rev_trsase/Diguanyl_cyclase"/>
</dbReference>
<reference evidence="4 5" key="1">
    <citation type="submission" date="2015-03" db="EMBL/GenBank/DDBJ databases">
        <title>Draft Genome Sequence of Burkholderia andropogonis type strain ICMP2807, isolated from Sorghum bicolor.</title>
        <authorList>
            <person name="Lopes-Santos L."/>
            <person name="Castro D.B."/>
            <person name="Ottoboni L.M."/>
            <person name="Park D."/>
            <person name="Weirc B.S."/>
            <person name="Destefano S.A."/>
        </authorList>
    </citation>
    <scope>NUCLEOTIDE SEQUENCE [LARGE SCALE GENOMIC DNA]</scope>
    <source>
        <strain evidence="4 5">ICMP2807</strain>
    </source>
</reference>
<protein>
    <recommendedName>
        <fullName evidence="1">diguanylate cyclase</fullName>
        <ecNumber evidence="1">2.7.7.65</ecNumber>
    </recommendedName>
</protein>
<dbReference type="RefSeq" id="WP_046152460.1">
    <property type="nucleotide sequence ID" value="NZ_CADFGU010000008.1"/>
</dbReference>
<evidence type="ECO:0000256" key="1">
    <source>
        <dbReference type="ARBA" id="ARBA00012528"/>
    </source>
</evidence>
<evidence type="ECO:0000313" key="5">
    <source>
        <dbReference type="Proteomes" id="UP000033618"/>
    </source>
</evidence>
<evidence type="ECO:0000259" key="3">
    <source>
        <dbReference type="PROSITE" id="PS50887"/>
    </source>
</evidence>
<dbReference type="EMBL" id="LAQU01000004">
    <property type="protein sequence ID" value="KKB64525.1"/>
    <property type="molecule type" value="Genomic_DNA"/>
</dbReference>
<dbReference type="AlphaFoldDB" id="A0A0F5K3M1"/>
<gene>
    <name evidence="4" type="ORF">WM40_05805</name>
</gene>
<dbReference type="GO" id="GO:0005886">
    <property type="term" value="C:plasma membrane"/>
    <property type="evidence" value="ECO:0007669"/>
    <property type="project" value="TreeGrafter"/>
</dbReference>
<dbReference type="CDD" id="cd01949">
    <property type="entry name" value="GGDEF"/>
    <property type="match status" value="1"/>
</dbReference>
<dbReference type="InterPro" id="IPR050469">
    <property type="entry name" value="Diguanylate_Cyclase"/>
</dbReference>